<dbReference type="AlphaFoldDB" id="A0A0A9HF66"/>
<name>A0A0A9HF66_ARUDO</name>
<organism evidence="1">
    <name type="scientific">Arundo donax</name>
    <name type="common">Giant reed</name>
    <name type="synonym">Donax arundinaceus</name>
    <dbReference type="NCBI Taxonomy" id="35708"/>
    <lineage>
        <taxon>Eukaryota</taxon>
        <taxon>Viridiplantae</taxon>
        <taxon>Streptophyta</taxon>
        <taxon>Embryophyta</taxon>
        <taxon>Tracheophyta</taxon>
        <taxon>Spermatophyta</taxon>
        <taxon>Magnoliopsida</taxon>
        <taxon>Liliopsida</taxon>
        <taxon>Poales</taxon>
        <taxon>Poaceae</taxon>
        <taxon>PACMAD clade</taxon>
        <taxon>Arundinoideae</taxon>
        <taxon>Arundineae</taxon>
        <taxon>Arundo</taxon>
    </lineage>
</organism>
<proteinExistence type="predicted"/>
<reference evidence="1" key="1">
    <citation type="submission" date="2014-09" db="EMBL/GenBank/DDBJ databases">
        <authorList>
            <person name="Magalhaes I.L.F."/>
            <person name="Oliveira U."/>
            <person name="Santos F.R."/>
            <person name="Vidigal T.H.D.A."/>
            <person name="Brescovit A.D."/>
            <person name="Santos A.J."/>
        </authorList>
    </citation>
    <scope>NUCLEOTIDE SEQUENCE</scope>
    <source>
        <tissue evidence="1">Shoot tissue taken approximately 20 cm above the soil surface</tissue>
    </source>
</reference>
<accession>A0A0A9HF66</accession>
<evidence type="ECO:0000313" key="1">
    <source>
        <dbReference type="EMBL" id="JAE34454.1"/>
    </source>
</evidence>
<reference evidence="1" key="2">
    <citation type="journal article" date="2015" name="Data Brief">
        <title>Shoot transcriptome of the giant reed, Arundo donax.</title>
        <authorList>
            <person name="Barrero R.A."/>
            <person name="Guerrero F.D."/>
            <person name="Moolhuijzen P."/>
            <person name="Goolsby J.A."/>
            <person name="Tidwell J."/>
            <person name="Bellgard S.E."/>
            <person name="Bellgard M.I."/>
        </authorList>
    </citation>
    <scope>NUCLEOTIDE SEQUENCE</scope>
    <source>
        <tissue evidence="1">Shoot tissue taken approximately 20 cm above the soil surface</tissue>
    </source>
</reference>
<dbReference type="EMBL" id="GBRH01163442">
    <property type="protein sequence ID" value="JAE34454.1"/>
    <property type="molecule type" value="Transcribed_RNA"/>
</dbReference>
<protein>
    <submittedName>
        <fullName evidence="1">Uncharacterized protein</fullName>
    </submittedName>
</protein>
<sequence length="22" mass="2721">MLPVLILPHTMFSWLRICHLNW</sequence>